<evidence type="ECO:0008006" key="5">
    <source>
        <dbReference type="Google" id="ProtNLM"/>
    </source>
</evidence>
<feature type="compositionally biased region" description="Basic and acidic residues" evidence="2">
    <location>
        <begin position="161"/>
        <end position="179"/>
    </location>
</feature>
<accession>A0A2S0L4Q6</accession>
<keyword evidence="4" id="KW-1185">Reference proteome</keyword>
<name>A0A2S0L4Q6_9FIRM</name>
<reference evidence="4" key="1">
    <citation type="submission" date="2018-02" db="EMBL/GenBank/DDBJ databases">
        <authorList>
            <person name="Holder M.E."/>
            <person name="Ajami N.J."/>
            <person name="Petrosino J.F."/>
        </authorList>
    </citation>
    <scope>NUCLEOTIDE SEQUENCE [LARGE SCALE GENOMIC DNA]</scope>
    <source>
        <strain evidence="4">CCUG 47132</strain>
    </source>
</reference>
<feature type="coiled-coil region" evidence="1">
    <location>
        <begin position="48"/>
        <end position="99"/>
    </location>
</feature>
<evidence type="ECO:0000313" key="4">
    <source>
        <dbReference type="Proteomes" id="UP000237883"/>
    </source>
</evidence>
<dbReference type="InterPro" id="IPR009636">
    <property type="entry name" value="SCAF"/>
</dbReference>
<dbReference type="AlphaFoldDB" id="A0A2S0L4Q6"/>
<dbReference type="OrthoDB" id="2067520at2"/>
<dbReference type="Proteomes" id="UP000237883">
    <property type="component" value="Chromosome"/>
</dbReference>
<evidence type="ECO:0000256" key="1">
    <source>
        <dbReference type="SAM" id="Coils"/>
    </source>
</evidence>
<evidence type="ECO:0000313" key="3">
    <source>
        <dbReference type="EMBL" id="AVM48265.1"/>
    </source>
</evidence>
<dbReference type="KEGG" id="mdv:C5Q96_05155"/>
<dbReference type="GeneID" id="78391648"/>
<evidence type="ECO:0000256" key="2">
    <source>
        <dbReference type="SAM" id="MobiDB-lite"/>
    </source>
</evidence>
<dbReference type="RefSeq" id="WP_106057338.1">
    <property type="nucleotide sequence ID" value="NZ_CP027228.1"/>
</dbReference>
<proteinExistence type="predicted"/>
<feature type="region of interest" description="Disordered" evidence="2">
    <location>
        <begin position="152"/>
        <end position="179"/>
    </location>
</feature>
<protein>
    <recommendedName>
        <fullName evidence="5">Scaffolding protein</fullName>
    </recommendedName>
</protein>
<sequence>MTLQEILRSNGLTDEQVEKITGDMKANKIFTTSEENLDIRYNKLKGDYDGNAQKLKEANKLIEDLKKDTTDNSELQSKITTFESTIEGLQKELEQTKVESAIKVALLDAKAGDIDYLTYKLKEKGELKLDENGDVAGLSDMLGELKTQYPNQFESSTNQKTDVKKLPDNDGDKGDSMTKEEFDKLSYAKRLELFENNKELYDEMTK</sequence>
<dbReference type="EMBL" id="CP027228">
    <property type="protein sequence ID" value="AVM48265.1"/>
    <property type="molecule type" value="Genomic_DNA"/>
</dbReference>
<dbReference type="Pfam" id="PF06810">
    <property type="entry name" value="Phage_scaffold"/>
    <property type="match status" value="1"/>
</dbReference>
<organism evidence="3 4">
    <name type="scientific">Mogibacterium diversum</name>
    <dbReference type="NCBI Taxonomy" id="114527"/>
    <lineage>
        <taxon>Bacteria</taxon>
        <taxon>Bacillati</taxon>
        <taxon>Bacillota</taxon>
        <taxon>Clostridia</taxon>
        <taxon>Peptostreptococcales</taxon>
        <taxon>Anaerovoracaceae</taxon>
        <taxon>Mogibacterium</taxon>
    </lineage>
</organism>
<gene>
    <name evidence="3" type="ORF">C5Q96_05155</name>
</gene>
<keyword evidence="1" id="KW-0175">Coiled coil</keyword>